<dbReference type="EMBL" id="CP118246">
    <property type="protein sequence ID" value="WDR01728.1"/>
    <property type="molecule type" value="Genomic_DNA"/>
</dbReference>
<gene>
    <name evidence="2" type="ORF">PSQ19_13380</name>
</gene>
<dbReference type="InterPro" id="IPR000182">
    <property type="entry name" value="GNAT_dom"/>
</dbReference>
<evidence type="ECO:0000313" key="2">
    <source>
        <dbReference type="EMBL" id="WDR01728.1"/>
    </source>
</evidence>
<dbReference type="InterPro" id="IPR016181">
    <property type="entry name" value="Acyl_CoA_acyltransferase"/>
</dbReference>
<dbReference type="Pfam" id="PF00583">
    <property type="entry name" value="Acetyltransf_1"/>
    <property type="match status" value="1"/>
</dbReference>
<keyword evidence="3" id="KW-1185">Reference proteome</keyword>
<dbReference type="PANTHER" id="PTHR43072">
    <property type="entry name" value="N-ACETYLTRANSFERASE"/>
    <property type="match status" value="1"/>
</dbReference>
<dbReference type="PROSITE" id="PS51186">
    <property type="entry name" value="GNAT"/>
    <property type="match status" value="1"/>
</dbReference>
<sequence>MSEAILRPFAWRDIPAITNIYRHYVETSVVTFDTEPPGEAKMATKFGDMLALGHPLIVAEQENTLLGYAYASTYRPRPAYRFTCEDSLYLHPDAVGKGLGGAMLAELIARSQTFGFRQMIAVITAGTQSSIRLHEKFGFAHIGVHKGLGLKFDRWLDIVHMQRTL</sequence>
<protein>
    <submittedName>
        <fullName evidence="2">GNAT family N-acetyltransferase</fullName>
    </submittedName>
</protein>
<name>A0ABY7YKF2_9HYPH</name>
<dbReference type="Gene3D" id="3.40.630.30">
    <property type="match status" value="1"/>
</dbReference>
<organism evidence="2 3">
    <name type="scientific">Devosia algicola</name>
    <dbReference type="NCBI Taxonomy" id="3026418"/>
    <lineage>
        <taxon>Bacteria</taxon>
        <taxon>Pseudomonadati</taxon>
        <taxon>Pseudomonadota</taxon>
        <taxon>Alphaproteobacteria</taxon>
        <taxon>Hyphomicrobiales</taxon>
        <taxon>Devosiaceae</taxon>
        <taxon>Devosia</taxon>
    </lineage>
</organism>
<dbReference type="CDD" id="cd04301">
    <property type="entry name" value="NAT_SF"/>
    <property type="match status" value="1"/>
</dbReference>
<evidence type="ECO:0000313" key="3">
    <source>
        <dbReference type="Proteomes" id="UP001220530"/>
    </source>
</evidence>
<accession>A0ABY7YKF2</accession>
<dbReference type="SUPFAM" id="SSF55729">
    <property type="entry name" value="Acyl-CoA N-acyltransferases (Nat)"/>
    <property type="match status" value="1"/>
</dbReference>
<dbReference type="PANTHER" id="PTHR43072:SF8">
    <property type="entry name" value="ACYLTRANSFERASE FABY-RELATED"/>
    <property type="match status" value="1"/>
</dbReference>
<proteinExistence type="predicted"/>
<feature type="domain" description="N-acetyltransferase" evidence="1">
    <location>
        <begin position="4"/>
        <end position="165"/>
    </location>
</feature>
<evidence type="ECO:0000259" key="1">
    <source>
        <dbReference type="PROSITE" id="PS51186"/>
    </source>
</evidence>
<reference evidence="2 3" key="1">
    <citation type="submission" date="2023-02" db="EMBL/GenBank/DDBJ databases">
        <title>Devosia algicola sp. nov., isolated from the phycosphere of marine algae.</title>
        <authorList>
            <person name="Kim J.M."/>
            <person name="Lee J.K."/>
            <person name="Choi B.J."/>
            <person name="Bayburt H."/>
            <person name="Jeon C.O."/>
        </authorList>
    </citation>
    <scope>NUCLEOTIDE SEQUENCE [LARGE SCALE GENOMIC DNA]</scope>
    <source>
        <strain evidence="2 3">G20-9</strain>
    </source>
</reference>
<dbReference type="Proteomes" id="UP001220530">
    <property type="component" value="Chromosome"/>
</dbReference>
<dbReference type="RefSeq" id="WP_282218138.1">
    <property type="nucleotide sequence ID" value="NZ_CP118246.1"/>
</dbReference>